<evidence type="ECO:0000256" key="2">
    <source>
        <dbReference type="ARBA" id="ARBA00023315"/>
    </source>
</evidence>
<dbReference type="Pfam" id="PF00583">
    <property type="entry name" value="Acetyltransf_1"/>
    <property type="match status" value="1"/>
</dbReference>
<evidence type="ECO:0000256" key="1">
    <source>
        <dbReference type="ARBA" id="ARBA00022679"/>
    </source>
</evidence>
<gene>
    <name evidence="4" type="ORF">VB739_13520</name>
</gene>
<organism evidence="4 5">
    <name type="scientific">Cyanobium gracile UHCC 0281</name>
    <dbReference type="NCBI Taxonomy" id="3110309"/>
    <lineage>
        <taxon>Bacteria</taxon>
        <taxon>Bacillati</taxon>
        <taxon>Cyanobacteriota</taxon>
        <taxon>Cyanophyceae</taxon>
        <taxon>Synechococcales</taxon>
        <taxon>Prochlorococcaceae</taxon>
        <taxon>Cyanobium</taxon>
    </lineage>
</organism>
<accession>A0ABU5SYH1</accession>
<name>A0ABU5SYH1_9CYAN</name>
<dbReference type="CDD" id="cd04301">
    <property type="entry name" value="NAT_SF"/>
    <property type="match status" value="1"/>
</dbReference>
<dbReference type="InterPro" id="IPR016181">
    <property type="entry name" value="Acyl_CoA_acyltransferase"/>
</dbReference>
<reference evidence="4 5" key="1">
    <citation type="submission" date="2023-12" db="EMBL/GenBank/DDBJ databases">
        <title>Baltic Sea Cyanobacteria.</title>
        <authorList>
            <person name="Delbaje E."/>
            <person name="Fewer D.P."/>
            <person name="Shishido T.K."/>
        </authorList>
    </citation>
    <scope>NUCLEOTIDE SEQUENCE [LARGE SCALE GENOMIC DNA]</scope>
    <source>
        <strain evidence="4 5">UHCC 0281</strain>
    </source>
</reference>
<evidence type="ECO:0000313" key="4">
    <source>
        <dbReference type="EMBL" id="MEA5443575.1"/>
    </source>
</evidence>
<keyword evidence="2" id="KW-0012">Acyltransferase</keyword>
<dbReference type="Proteomes" id="UP001302329">
    <property type="component" value="Unassembled WGS sequence"/>
</dbReference>
<protein>
    <submittedName>
        <fullName evidence="4">GNAT family N-acetyltransferase</fullName>
    </submittedName>
</protein>
<dbReference type="InterPro" id="IPR000182">
    <property type="entry name" value="GNAT_dom"/>
</dbReference>
<proteinExistence type="predicted"/>
<sequence>MASRPDTPAPHLPSVRISPATADDEATLWLMLTYAASMGDGGPDQVAMAQADPCLCAYVDGWGSQAGDLGVIAREAGGRAIGAAWLRLSPEATPGRVAEPSVPELAAGVDPEARGRGVGTRLLQALVVLAAPTYRRIRLSVRAENPARRFYGRLGFQEVSRMTNRVAGESIVMALELPHPQGTHG</sequence>
<comment type="caution">
    <text evidence="4">The sequence shown here is derived from an EMBL/GenBank/DDBJ whole genome shotgun (WGS) entry which is preliminary data.</text>
</comment>
<dbReference type="Gene3D" id="3.40.630.30">
    <property type="match status" value="1"/>
</dbReference>
<dbReference type="InterPro" id="IPR050832">
    <property type="entry name" value="Bact_Acetyltransf"/>
</dbReference>
<feature type="domain" description="N-acetyltransferase" evidence="3">
    <location>
        <begin position="15"/>
        <end position="178"/>
    </location>
</feature>
<dbReference type="PANTHER" id="PTHR43877">
    <property type="entry name" value="AMINOALKYLPHOSPHONATE N-ACETYLTRANSFERASE-RELATED-RELATED"/>
    <property type="match status" value="1"/>
</dbReference>
<dbReference type="RefSeq" id="WP_323357559.1">
    <property type="nucleotide sequence ID" value="NZ_JAYGHY010000056.1"/>
</dbReference>
<dbReference type="PROSITE" id="PS51186">
    <property type="entry name" value="GNAT"/>
    <property type="match status" value="1"/>
</dbReference>
<keyword evidence="5" id="KW-1185">Reference proteome</keyword>
<dbReference type="EMBL" id="JAYGHY010000056">
    <property type="protein sequence ID" value="MEA5443575.1"/>
    <property type="molecule type" value="Genomic_DNA"/>
</dbReference>
<dbReference type="SUPFAM" id="SSF55729">
    <property type="entry name" value="Acyl-CoA N-acyltransferases (Nat)"/>
    <property type="match status" value="1"/>
</dbReference>
<evidence type="ECO:0000259" key="3">
    <source>
        <dbReference type="PROSITE" id="PS51186"/>
    </source>
</evidence>
<evidence type="ECO:0000313" key="5">
    <source>
        <dbReference type="Proteomes" id="UP001302329"/>
    </source>
</evidence>
<keyword evidence="1" id="KW-0808">Transferase</keyword>